<reference evidence="2 3" key="1">
    <citation type="journal article" date="2014" name="Agronomy (Basel)">
        <title>A Draft Genome Sequence for Ensete ventricosum, the Drought-Tolerant Tree Against Hunger.</title>
        <authorList>
            <person name="Harrison J."/>
            <person name="Moore K.A."/>
            <person name="Paszkiewicz K."/>
            <person name="Jones T."/>
            <person name="Grant M."/>
            <person name="Ambacheew D."/>
            <person name="Muzemil S."/>
            <person name="Studholme D.J."/>
        </authorList>
    </citation>
    <scope>NUCLEOTIDE SEQUENCE [LARGE SCALE GENOMIC DNA]</scope>
</reference>
<evidence type="ECO:0000256" key="1">
    <source>
        <dbReference type="SAM" id="MobiDB-lite"/>
    </source>
</evidence>
<dbReference type="AlphaFoldDB" id="A0A426ZQK8"/>
<feature type="non-terminal residue" evidence="2">
    <location>
        <position position="152"/>
    </location>
</feature>
<organism evidence="2 3">
    <name type="scientific">Ensete ventricosum</name>
    <name type="common">Abyssinian banana</name>
    <name type="synonym">Musa ensete</name>
    <dbReference type="NCBI Taxonomy" id="4639"/>
    <lineage>
        <taxon>Eukaryota</taxon>
        <taxon>Viridiplantae</taxon>
        <taxon>Streptophyta</taxon>
        <taxon>Embryophyta</taxon>
        <taxon>Tracheophyta</taxon>
        <taxon>Spermatophyta</taxon>
        <taxon>Magnoliopsida</taxon>
        <taxon>Liliopsida</taxon>
        <taxon>Zingiberales</taxon>
        <taxon>Musaceae</taxon>
        <taxon>Ensete</taxon>
    </lineage>
</organism>
<proteinExistence type="predicted"/>
<sequence length="152" mass="16677">MLPLKFPNNGIRTKVFMRKIDFKLRVMRLNHIESVYIFLLRFCIKHSEEGAVGQATYKGSWPWPDPLQGWPAMAKPLATKAPCKGAIECCQGQPIGAVAHRGSKPPTGMVDCGQPTGAAYYRAGDRPSARQLSAGKGSRRLRRGGRNGGVVR</sequence>
<dbReference type="EMBL" id="AMZH03005483">
    <property type="protein sequence ID" value="RRT66296.1"/>
    <property type="molecule type" value="Genomic_DNA"/>
</dbReference>
<evidence type="ECO:0000313" key="2">
    <source>
        <dbReference type="EMBL" id="RRT66296.1"/>
    </source>
</evidence>
<accession>A0A426ZQK8</accession>
<evidence type="ECO:0000313" key="3">
    <source>
        <dbReference type="Proteomes" id="UP000287651"/>
    </source>
</evidence>
<feature type="region of interest" description="Disordered" evidence="1">
    <location>
        <begin position="124"/>
        <end position="152"/>
    </location>
</feature>
<gene>
    <name evidence="2" type="ORF">B296_00036466</name>
</gene>
<protein>
    <submittedName>
        <fullName evidence="2">Uncharacterized protein</fullName>
    </submittedName>
</protein>
<comment type="caution">
    <text evidence="2">The sequence shown here is derived from an EMBL/GenBank/DDBJ whole genome shotgun (WGS) entry which is preliminary data.</text>
</comment>
<name>A0A426ZQK8_ENSVE</name>
<dbReference type="Proteomes" id="UP000287651">
    <property type="component" value="Unassembled WGS sequence"/>
</dbReference>